<protein>
    <recommendedName>
        <fullName evidence="5">trehalose-phosphatase</fullName>
        <ecNumber evidence="5">3.1.3.12</ecNumber>
    </recommendedName>
</protein>
<feature type="signal peptide" evidence="10">
    <location>
        <begin position="1"/>
        <end position="17"/>
    </location>
</feature>
<dbReference type="InterPro" id="IPR002902">
    <property type="entry name" value="GNK2"/>
</dbReference>
<evidence type="ECO:0000256" key="8">
    <source>
        <dbReference type="ARBA" id="ARBA00022801"/>
    </source>
</evidence>
<dbReference type="InterPro" id="IPR023214">
    <property type="entry name" value="HAD_sf"/>
</dbReference>
<feature type="domain" description="Gnk2-homologous" evidence="11">
    <location>
        <begin position="26"/>
        <end position="126"/>
    </location>
</feature>
<dbReference type="PANTHER" id="PTHR43768:SF23">
    <property type="entry name" value="TREHALOSE-PHOSPHATE PHOSPHATASE 1-RELATED"/>
    <property type="match status" value="1"/>
</dbReference>
<dbReference type="InterPro" id="IPR036412">
    <property type="entry name" value="HAD-like_sf"/>
</dbReference>
<feature type="chain" id="PRO_5023943959" description="trehalose-phosphatase" evidence="10">
    <location>
        <begin position="18"/>
        <end position="630"/>
    </location>
</feature>
<name>A0A5J9WTB5_9POAL</name>
<evidence type="ECO:0000259" key="11">
    <source>
        <dbReference type="PROSITE" id="PS51473"/>
    </source>
</evidence>
<dbReference type="CDD" id="cd23509">
    <property type="entry name" value="Gnk2-like"/>
    <property type="match status" value="1"/>
</dbReference>
<dbReference type="UniPathway" id="UPA00299"/>
<dbReference type="Gene3D" id="3.30.430.20">
    <property type="entry name" value="Gnk2 domain, C-X8-C-X2-C motif"/>
    <property type="match status" value="2"/>
</dbReference>
<keyword evidence="6 10" id="KW-0732">Signal</keyword>
<dbReference type="Pfam" id="PF01657">
    <property type="entry name" value="Stress-antifung"/>
    <property type="match status" value="1"/>
</dbReference>
<dbReference type="Proteomes" id="UP000324897">
    <property type="component" value="Chromosome 6"/>
</dbReference>
<evidence type="ECO:0000256" key="10">
    <source>
        <dbReference type="SAM" id="SignalP"/>
    </source>
</evidence>
<dbReference type="NCBIfam" id="TIGR01484">
    <property type="entry name" value="HAD-SF-IIB"/>
    <property type="match status" value="1"/>
</dbReference>
<dbReference type="OrthoDB" id="411251at2759"/>
<feature type="domain" description="Gnk2-homologous" evidence="11">
    <location>
        <begin position="132"/>
        <end position="237"/>
    </location>
</feature>
<keyword evidence="13" id="KW-1185">Reference proteome</keyword>
<dbReference type="Gramene" id="TVU51331">
    <property type="protein sequence ID" value="TVU51331"/>
    <property type="gene ID" value="EJB05_02749"/>
</dbReference>
<comment type="caution">
    <text evidence="12">The sequence shown here is derived from an EMBL/GenBank/DDBJ whole genome shotgun (WGS) entry which is preliminary data.</text>
</comment>
<dbReference type="GO" id="GO:0005992">
    <property type="term" value="P:trehalose biosynthetic process"/>
    <property type="evidence" value="ECO:0007669"/>
    <property type="project" value="UniProtKB-UniPathway"/>
</dbReference>
<evidence type="ECO:0000256" key="9">
    <source>
        <dbReference type="SAM" id="Phobius"/>
    </source>
</evidence>
<evidence type="ECO:0000256" key="7">
    <source>
        <dbReference type="ARBA" id="ARBA00022737"/>
    </source>
</evidence>
<organism evidence="12 13">
    <name type="scientific">Eragrostis curvula</name>
    <name type="common">weeping love grass</name>
    <dbReference type="NCBI Taxonomy" id="38414"/>
    <lineage>
        <taxon>Eukaryota</taxon>
        <taxon>Viridiplantae</taxon>
        <taxon>Streptophyta</taxon>
        <taxon>Embryophyta</taxon>
        <taxon>Tracheophyta</taxon>
        <taxon>Spermatophyta</taxon>
        <taxon>Magnoliopsida</taxon>
        <taxon>Liliopsida</taxon>
        <taxon>Poales</taxon>
        <taxon>Poaceae</taxon>
        <taxon>PACMAD clade</taxon>
        <taxon>Chloridoideae</taxon>
        <taxon>Eragrostideae</taxon>
        <taxon>Eragrostidinae</taxon>
        <taxon>Eragrostis</taxon>
    </lineage>
</organism>
<comment type="cofactor">
    <cofactor evidence="2">
        <name>a divalent metal cation</name>
        <dbReference type="ChEBI" id="CHEBI:60240"/>
    </cofactor>
</comment>
<reference evidence="12 13" key="1">
    <citation type="journal article" date="2019" name="Sci. Rep.">
        <title>A high-quality genome of Eragrostis curvula grass provides insights into Poaceae evolution and supports new strategies to enhance forage quality.</title>
        <authorList>
            <person name="Carballo J."/>
            <person name="Santos B.A.C.M."/>
            <person name="Zappacosta D."/>
            <person name="Garbus I."/>
            <person name="Selva J.P."/>
            <person name="Gallo C.A."/>
            <person name="Diaz A."/>
            <person name="Albertini E."/>
            <person name="Caccamo M."/>
            <person name="Echenique V."/>
        </authorList>
    </citation>
    <scope>NUCLEOTIDE SEQUENCE [LARGE SCALE GENOMIC DNA]</scope>
    <source>
        <strain evidence="13">cv. Victoria</strain>
        <tissue evidence="12">Leaf</tissue>
    </source>
</reference>
<sequence>MMSIFWALLLLVSGTFTTHLKVAKSDRCWDFDCSSSRYSERNWYDKDMKRVERMLPRLTSSSSTFGSRERVGRFYTQAQCRADIHPTECKECLLQALKETRSFCAYSKRTAVYRDLCTVAMSNMDFQIFPMNISTVGKYNFSQQAVQQHYDRTTSTLLTAVAEKAAESATRFASGRQVVGVGDPYTVYATAYCFSLLASPECQLCLRGLIEGPMVSGLLGARQSNVWCGFRFELYKFFRGTPTTDLPELKNESAAKKHHKTVWLVVGVVGSVIFLFIVIAIAVTLWIRRSRRRQVLGLDHGEKGKGIQLSVEKLLLLSALEEFEDIIELSCGRTFALFLDYDGTLSPIVRNADEAFMSEEMREAVRSAAANFSTSIVTGRAREKVINFVKIKELTYAGSHGLDIVTAKGSSTTEEITEEEISFQPAKEYLEAMNKVYKRLVEATGGIVGASIEDNKYSVSVHYRNILHKKDRRRVKEIVDKILLEDENLKLQTGKKVWEIVPAIPWNKGDAVGYLLEALGMDDPERFFPIYIGDDKTDENAFKFLRERGNGIGVLVSKTRRETEASYWLKDPSEVMTFLQDLVKWKLDKASDAFMICLWAFGKAVVNKISTWHNGLEGRLVVAKDTIFSY</sequence>
<keyword evidence="9" id="KW-0472">Membrane</keyword>
<dbReference type="SUPFAM" id="SSF56784">
    <property type="entry name" value="HAD-like"/>
    <property type="match status" value="1"/>
</dbReference>
<keyword evidence="8" id="KW-0378">Hydrolase</keyword>
<gene>
    <name evidence="12" type="ORF">EJB05_02749</name>
</gene>
<dbReference type="AlphaFoldDB" id="A0A5J9WTB5"/>
<keyword evidence="7" id="KW-0677">Repeat</keyword>
<dbReference type="EC" id="3.1.3.12" evidence="5"/>
<dbReference type="InterPro" id="IPR038408">
    <property type="entry name" value="GNK2_sf"/>
</dbReference>
<dbReference type="EMBL" id="RWGY01000002">
    <property type="protein sequence ID" value="TVU51331.1"/>
    <property type="molecule type" value="Genomic_DNA"/>
</dbReference>
<comment type="catalytic activity">
    <reaction evidence="1">
        <text>alpha,alpha-trehalose 6-phosphate + H2O = alpha,alpha-trehalose + phosphate</text>
        <dbReference type="Rhea" id="RHEA:23420"/>
        <dbReference type="ChEBI" id="CHEBI:15377"/>
        <dbReference type="ChEBI" id="CHEBI:16551"/>
        <dbReference type="ChEBI" id="CHEBI:43474"/>
        <dbReference type="ChEBI" id="CHEBI:58429"/>
        <dbReference type="EC" id="3.1.3.12"/>
    </reaction>
</comment>
<dbReference type="GO" id="GO:0004805">
    <property type="term" value="F:trehalose-phosphatase activity"/>
    <property type="evidence" value="ECO:0007669"/>
    <property type="project" value="UniProtKB-EC"/>
</dbReference>
<dbReference type="PROSITE" id="PS51473">
    <property type="entry name" value="GNK2"/>
    <property type="match status" value="2"/>
</dbReference>
<dbReference type="InterPro" id="IPR003337">
    <property type="entry name" value="Trehalose_PPase"/>
</dbReference>
<evidence type="ECO:0000256" key="3">
    <source>
        <dbReference type="ARBA" id="ARBA00005199"/>
    </source>
</evidence>
<feature type="transmembrane region" description="Helical" evidence="9">
    <location>
        <begin position="262"/>
        <end position="287"/>
    </location>
</feature>
<evidence type="ECO:0000313" key="13">
    <source>
        <dbReference type="Proteomes" id="UP000324897"/>
    </source>
</evidence>
<proteinExistence type="inferred from homology"/>
<dbReference type="Gene3D" id="3.40.50.1000">
    <property type="entry name" value="HAD superfamily/HAD-like"/>
    <property type="match status" value="2"/>
</dbReference>
<evidence type="ECO:0000256" key="2">
    <source>
        <dbReference type="ARBA" id="ARBA00001968"/>
    </source>
</evidence>
<evidence type="ECO:0000256" key="1">
    <source>
        <dbReference type="ARBA" id="ARBA00000500"/>
    </source>
</evidence>
<dbReference type="PANTHER" id="PTHR43768">
    <property type="entry name" value="TREHALOSE 6-PHOSPHATE PHOSPHATASE"/>
    <property type="match status" value="1"/>
</dbReference>
<dbReference type="InterPro" id="IPR044651">
    <property type="entry name" value="OTSB-like"/>
</dbReference>
<dbReference type="NCBIfam" id="TIGR00685">
    <property type="entry name" value="T6PP"/>
    <property type="match status" value="1"/>
</dbReference>
<dbReference type="CDD" id="cd12087">
    <property type="entry name" value="TM_EGFR-like"/>
    <property type="match status" value="1"/>
</dbReference>
<evidence type="ECO:0000256" key="6">
    <source>
        <dbReference type="ARBA" id="ARBA00022729"/>
    </source>
</evidence>
<keyword evidence="9" id="KW-1133">Transmembrane helix</keyword>
<evidence type="ECO:0000313" key="12">
    <source>
        <dbReference type="EMBL" id="TVU51331.1"/>
    </source>
</evidence>
<dbReference type="InterPro" id="IPR006379">
    <property type="entry name" value="HAD-SF_hydro_IIB"/>
</dbReference>
<dbReference type="Pfam" id="PF02358">
    <property type="entry name" value="Trehalose_PPase"/>
    <property type="match status" value="1"/>
</dbReference>
<keyword evidence="9" id="KW-0812">Transmembrane</keyword>
<comment type="pathway">
    <text evidence="3">Glycan biosynthesis; trehalose biosynthesis.</text>
</comment>
<evidence type="ECO:0000256" key="5">
    <source>
        <dbReference type="ARBA" id="ARBA00013086"/>
    </source>
</evidence>
<comment type="similarity">
    <text evidence="4">Belongs to the trehalose phosphatase family.</text>
</comment>
<accession>A0A5J9WTB5</accession>
<evidence type="ECO:0000256" key="4">
    <source>
        <dbReference type="ARBA" id="ARBA00008770"/>
    </source>
</evidence>